<name>A0ABZ1TUF6_9ACTN</name>
<evidence type="ECO:0000313" key="1">
    <source>
        <dbReference type="EMBL" id="WUQ81769.1"/>
    </source>
</evidence>
<reference evidence="1" key="1">
    <citation type="submission" date="2022-10" db="EMBL/GenBank/DDBJ databases">
        <title>The complete genomes of actinobacterial strains from the NBC collection.</title>
        <authorList>
            <person name="Joergensen T.S."/>
            <person name="Alvarez Arevalo M."/>
            <person name="Sterndorff E.B."/>
            <person name="Faurdal D."/>
            <person name="Vuksanovic O."/>
            <person name="Mourched A.-S."/>
            <person name="Charusanti P."/>
            <person name="Shaw S."/>
            <person name="Blin K."/>
            <person name="Weber T."/>
        </authorList>
    </citation>
    <scope>NUCLEOTIDE SEQUENCE</scope>
    <source>
        <strain evidence="1">NBC_00222</strain>
    </source>
</reference>
<organism evidence="1 2">
    <name type="scientific">Kitasatospora purpeofusca</name>
    <dbReference type="NCBI Taxonomy" id="67352"/>
    <lineage>
        <taxon>Bacteria</taxon>
        <taxon>Bacillati</taxon>
        <taxon>Actinomycetota</taxon>
        <taxon>Actinomycetes</taxon>
        <taxon>Kitasatosporales</taxon>
        <taxon>Streptomycetaceae</taxon>
        <taxon>Kitasatospora</taxon>
    </lineage>
</organism>
<proteinExistence type="predicted"/>
<dbReference type="EMBL" id="CP108110">
    <property type="protein sequence ID" value="WUQ81769.1"/>
    <property type="molecule type" value="Genomic_DNA"/>
</dbReference>
<dbReference type="InterPro" id="IPR019268">
    <property type="entry name" value="DUF2278"/>
</dbReference>
<evidence type="ECO:0000313" key="2">
    <source>
        <dbReference type="Proteomes" id="UP001432222"/>
    </source>
</evidence>
<accession>A0ABZ1TUF6</accession>
<sequence>MPLPLYGVAVGTFQDFSRDPSHDFGQWYHGHLTLATPTGAFEAALDVDAPGSVGVSYRLVDGLHRSDLGPLQQLPDGFQRLDSTATSGALDYARSPLLRDPDWLRTLRGLVLRVVALLQKQPVGAPAFGPTVADRLVALLHKLPNRRVAVYPWVASNGDNALDVLEPLLRSAERIYVFGQRFTTGLGVHDVHLNQGDPLGSQWYDTDGIWQDGAVVCEFADGRVVVWQIRFNTQSLNTDSAGHPL</sequence>
<protein>
    <submittedName>
        <fullName evidence="1">YukJ family protein</fullName>
    </submittedName>
</protein>
<dbReference type="Pfam" id="PF10042">
    <property type="entry name" value="DUF2278"/>
    <property type="match status" value="1"/>
</dbReference>
<keyword evidence="2" id="KW-1185">Reference proteome</keyword>
<dbReference type="Proteomes" id="UP001432222">
    <property type="component" value="Chromosome"/>
</dbReference>
<gene>
    <name evidence="1" type="ORF">OHA16_01555</name>
</gene>
<dbReference type="RefSeq" id="WP_328952844.1">
    <property type="nucleotide sequence ID" value="NZ_CP108110.1"/>
</dbReference>